<dbReference type="SUPFAM" id="SSF51316">
    <property type="entry name" value="Mss4-like"/>
    <property type="match status" value="1"/>
</dbReference>
<organism evidence="6 7">
    <name type="scientific">Methylohalomonas lacus</name>
    <dbReference type="NCBI Taxonomy" id="398773"/>
    <lineage>
        <taxon>Bacteria</taxon>
        <taxon>Pseudomonadati</taxon>
        <taxon>Pseudomonadota</taxon>
        <taxon>Gammaproteobacteria</taxon>
        <taxon>Methylohalomonadales</taxon>
        <taxon>Methylohalomonadaceae</taxon>
        <taxon>Methylohalomonas</taxon>
    </lineage>
</organism>
<evidence type="ECO:0000256" key="3">
    <source>
        <dbReference type="ARBA" id="ARBA00022833"/>
    </source>
</evidence>
<dbReference type="Proteomes" id="UP001204445">
    <property type="component" value="Unassembled WGS sequence"/>
</dbReference>
<dbReference type="PANTHER" id="PTHR33337">
    <property type="entry name" value="GFA DOMAIN-CONTAINING PROTEIN"/>
    <property type="match status" value="1"/>
</dbReference>
<name>A0AAE3HNP4_9GAMM</name>
<comment type="similarity">
    <text evidence="1">Belongs to the Gfa family.</text>
</comment>
<reference evidence="6" key="1">
    <citation type="submission" date="2022-08" db="EMBL/GenBank/DDBJ databases">
        <title>Genomic Encyclopedia of Type Strains, Phase III (KMG-III): the genomes of soil and plant-associated and newly described type strains.</title>
        <authorList>
            <person name="Whitman W."/>
        </authorList>
    </citation>
    <scope>NUCLEOTIDE SEQUENCE</scope>
    <source>
        <strain evidence="6">HMT 1</strain>
    </source>
</reference>
<comment type="caution">
    <text evidence="6">The sequence shown here is derived from an EMBL/GenBank/DDBJ whole genome shotgun (WGS) entry which is preliminary data.</text>
</comment>
<keyword evidence="4" id="KW-0456">Lyase</keyword>
<dbReference type="GO" id="GO:0046872">
    <property type="term" value="F:metal ion binding"/>
    <property type="evidence" value="ECO:0007669"/>
    <property type="project" value="UniProtKB-KW"/>
</dbReference>
<evidence type="ECO:0000313" key="6">
    <source>
        <dbReference type="EMBL" id="MCS3903853.1"/>
    </source>
</evidence>
<dbReference type="Pfam" id="PF04828">
    <property type="entry name" value="GFA"/>
    <property type="match status" value="1"/>
</dbReference>
<proteinExistence type="inferred from homology"/>
<protein>
    <recommendedName>
        <fullName evidence="5">CENP-V/GFA domain-containing protein</fullName>
    </recommendedName>
</protein>
<dbReference type="Gene3D" id="3.90.1590.10">
    <property type="entry name" value="glutathione-dependent formaldehyde- activating enzyme (gfa)"/>
    <property type="match status" value="1"/>
</dbReference>
<evidence type="ECO:0000256" key="4">
    <source>
        <dbReference type="ARBA" id="ARBA00023239"/>
    </source>
</evidence>
<sequence length="137" mass="15071">MTENKGSCLCGAVSFVTAGRLRGVVNCHCGQCRQFHGHFAAYTAIHRDAVTIADPNDQLGWYDSSPGVRRGFCRQCGSSLFWDRQDSELLRIAAGCISAPTGLTTEGHIYMADAGDYYRLQDELPKRQQGLKSPLIE</sequence>
<evidence type="ECO:0000313" key="7">
    <source>
        <dbReference type="Proteomes" id="UP001204445"/>
    </source>
</evidence>
<dbReference type="EMBL" id="JANUCT010000012">
    <property type="protein sequence ID" value="MCS3903853.1"/>
    <property type="molecule type" value="Genomic_DNA"/>
</dbReference>
<feature type="domain" description="CENP-V/GFA" evidence="5">
    <location>
        <begin position="4"/>
        <end position="119"/>
    </location>
</feature>
<accession>A0AAE3HNP4</accession>
<gene>
    <name evidence="6" type="ORF">J2T55_001885</name>
</gene>
<evidence type="ECO:0000256" key="1">
    <source>
        <dbReference type="ARBA" id="ARBA00005495"/>
    </source>
</evidence>
<keyword evidence="3" id="KW-0862">Zinc</keyword>
<dbReference type="GO" id="GO:0016846">
    <property type="term" value="F:carbon-sulfur lyase activity"/>
    <property type="evidence" value="ECO:0007669"/>
    <property type="project" value="InterPro"/>
</dbReference>
<dbReference type="AlphaFoldDB" id="A0AAE3HNP4"/>
<keyword evidence="2" id="KW-0479">Metal-binding</keyword>
<dbReference type="InterPro" id="IPR011057">
    <property type="entry name" value="Mss4-like_sf"/>
</dbReference>
<dbReference type="RefSeq" id="WP_259055828.1">
    <property type="nucleotide sequence ID" value="NZ_JANUCT010000012.1"/>
</dbReference>
<keyword evidence="7" id="KW-1185">Reference proteome</keyword>
<dbReference type="InterPro" id="IPR006913">
    <property type="entry name" value="CENP-V/GFA"/>
</dbReference>
<dbReference type="PROSITE" id="PS51891">
    <property type="entry name" value="CENP_V_GFA"/>
    <property type="match status" value="1"/>
</dbReference>
<evidence type="ECO:0000256" key="2">
    <source>
        <dbReference type="ARBA" id="ARBA00022723"/>
    </source>
</evidence>
<dbReference type="PANTHER" id="PTHR33337:SF40">
    <property type="entry name" value="CENP-V_GFA DOMAIN-CONTAINING PROTEIN-RELATED"/>
    <property type="match status" value="1"/>
</dbReference>
<evidence type="ECO:0000259" key="5">
    <source>
        <dbReference type="PROSITE" id="PS51891"/>
    </source>
</evidence>